<accession>A0A1S1QXW4</accession>
<protein>
    <submittedName>
        <fullName evidence="2">DUF2470 domain-containing protein</fullName>
    </submittedName>
</protein>
<dbReference type="AlphaFoldDB" id="A0A1S1QXW4"/>
<organism evidence="2 3">
    <name type="scientific">Parafrankia colletiae</name>
    <dbReference type="NCBI Taxonomy" id="573497"/>
    <lineage>
        <taxon>Bacteria</taxon>
        <taxon>Bacillati</taxon>
        <taxon>Actinomycetota</taxon>
        <taxon>Actinomycetes</taxon>
        <taxon>Frankiales</taxon>
        <taxon>Frankiaceae</taxon>
        <taxon>Parafrankia</taxon>
    </lineage>
</organism>
<feature type="region of interest" description="Disordered" evidence="1">
    <location>
        <begin position="142"/>
        <end position="181"/>
    </location>
</feature>
<feature type="compositionally biased region" description="Gly residues" evidence="1">
    <location>
        <begin position="142"/>
        <end position="162"/>
    </location>
</feature>
<name>A0A1S1QXW4_9ACTN</name>
<dbReference type="Gene3D" id="3.20.180.10">
    <property type="entry name" value="PNP-oxidase-like"/>
    <property type="match status" value="1"/>
</dbReference>
<dbReference type="RefSeq" id="WP_071084111.1">
    <property type="nucleotide sequence ID" value="NZ_MBLM01000109.1"/>
</dbReference>
<evidence type="ECO:0000313" key="3">
    <source>
        <dbReference type="Proteomes" id="UP000179627"/>
    </source>
</evidence>
<dbReference type="InterPro" id="IPR037119">
    <property type="entry name" value="Haem_oxidase_HugZ-like_sf"/>
</dbReference>
<evidence type="ECO:0000313" key="2">
    <source>
        <dbReference type="EMBL" id="OHV38369.1"/>
    </source>
</evidence>
<comment type="caution">
    <text evidence="2">The sequence shown here is derived from an EMBL/GenBank/DDBJ whole genome shotgun (WGS) entry which is preliminary data.</text>
</comment>
<reference evidence="3" key="1">
    <citation type="submission" date="2016-07" db="EMBL/GenBank/DDBJ databases">
        <title>Sequence Frankia sp. strain CcI1.17.</title>
        <authorList>
            <person name="Ghodhbane-Gtari F."/>
            <person name="Swanson E."/>
            <person name="Gueddou A."/>
            <person name="Morris K."/>
            <person name="Hezbri K."/>
            <person name="Ktari A."/>
            <person name="Nouioui I."/>
            <person name="Abebe-Akele F."/>
            <person name="Simpson S."/>
            <person name="Thomas K."/>
            <person name="Gtari M."/>
            <person name="Tisa L.S."/>
            <person name="Hurst S."/>
        </authorList>
    </citation>
    <scope>NUCLEOTIDE SEQUENCE [LARGE SCALE GENOMIC DNA]</scope>
    <source>
        <strain evidence="3">Cc1.17</strain>
    </source>
</reference>
<evidence type="ECO:0000256" key="1">
    <source>
        <dbReference type="SAM" id="MobiDB-lite"/>
    </source>
</evidence>
<gene>
    <name evidence="2" type="ORF">CC117_15665</name>
</gene>
<keyword evidence="3" id="KW-1185">Reference proteome</keyword>
<dbReference type="OrthoDB" id="3216836at2"/>
<dbReference type="EMBL" id="MBLM01000109">
    <property type="protein sequence ID" value="OHV38369.1"/>
    <property type="molecule type" value="Genomic_DNA"/>
</dbReference>
<feature type="compositionally biased region" description="Low complexity" evidence="1">
    <location>
        <begin position="163"/>
        <end position="181"/>
    </location>
</feature>
<proteinExistence type="predicted"/>
<sequence>MTSPVSDVEMPVLAEQARTILAGGRRALLTLPCANVRGWAGLIDDGGEPLLIVGADSPPVSCAGSGRRARVDICGHNGERLVLAGVLRLVPDTTENLVERLADLGRSISVTTGDLDDLRILTMSVDDVLICLPEGVARGTIGGRSAGGGRGARSRSGGGGGAVTSASRVARAGRSARGLRRANNNRLDGRWSALGPARRVDLHSYAFAEPDLVAAYAPDLIRHLNDEHAAQMRLLSTHGVALTEPAGAASGMAGGATATGASAEISRDAVIGATVTSLDRRGLDMWRIDIDGAREVRVAFRSPLVEPRCLGRELRLLLDDAENRTD</sequence>
<dbReference type="Proteomes" id="UP000179627">
    <property type="component" value="Unassembled WGS sequence"/>
</dbReference>